<keyword evidence="1" id="KW-0812">Transmembrane</keyword>
<dbReference type="Proteomes" id="UP000295515">
    <property type="component" value="Unassembled WGS sequence"/>
</dbReference>
<keyword evidence="1" id="KW-0472">Membrane</keyword>
<reference evidence="2 3" key="1">
    <citation type="submission" date="2019-03" db="EMBL/GenBank/DDBJ databases">
        <title>Genomic Encyclopedia of Type Strains, Phase IV (KMG-IV): sequencing the most valuable type-strain genomes for metagenomic binning, comparative biology and taxonomic classification.</title>
        <authorList>
            <person name="Goeker M."/>
        </authorList>
    </citation>
    <scope>NUCLEOTIDE SEQUENCE [LARGE SCALE GENOMIC DNA]</scope>
    <source>
        <strain evidence="2 3">DSM 29487</strain>
    </source>
</reference>
<keyword evidence="3" id="KW-1185">Reference proteome</keyword>
<evidence type="ECO:0000256" key="1">
    <source>
        <dbReference type="SAM" id="Phobius"/>
    </source>
</evidence>
<evidence type="ECO:0000313" key="3">
    <source>
        <dbReference type="Proteomes" id="UP000295515"/>
    </source>
</evidence>
<organism evidence="2 3">
    <name type="scientific">Longibaculum muris</name>
    <dbReference type="NCBI Taxonomy" id="1796628"/>
    <lineage>
        <taxon>Bacteria</taxon>
        <taxon>Bacillati</taxon>
        <taxon>Bacillota</taxon>
        <taxon>Erysipelotrichia</taxon>
        <taxon>Erysipelotrichales</taxon>
        <taxon>Coprobacillaceae</taxon>
        <taxon>Longibaculum</taxon>
    </lineage>
</organism>
<comment type="caution">
    <text evidence="2">The sequence shown here is derived from an EMBL/GenBank/DDBJ whole genome shotgun (WGS) entry which is preliminary data.</text>
</comment>
<dbReference type="GeneID" id="98914508"/>
<dbReference type="RefSeq" id="WP_066449290.1">
    <property type="nucleotide sequence ID" value="NZ_CAUWFI010000004.1"/>
</dbReference>
<feature type="transmembrane region" description="Helical" evidence="1">
    <location>
        <begin position="82"/>
        <end position="101"/>
    </location>
</feature>
<evidence type="ECO:0000313" key="2">
    <source>
        <dbReference type="EMBL" id="TCW01567.1"/>
    </source>
</evidence>
<dbReference type="AlphaFoldDB" id="A0A4R3Z9N2"/>
<dbReference type="EMBL" id="SMCQ01000003">
    <property type="protein sequence ID" value="TCW01567.1"/>
    <property type="molecule type" value="Genomic_DNA"/>
</dbReference>
<keyword evidence="1" id="KW-1133">Transmembrane helix</keyword>
<proteinExistence type="predicted"/>
<accession>A0A4R3Z9N2</accession>
<sequence length="102" mass="12320">MMILRIKKLQLLCAICMILQLVCYKWIIPFHFIAVLLSLIIILNQRFFRVIQLQYHFYLIGLYLFRLWVMSIEAVYLLQLVYVVLCLYIAVMLILFSFHCIL</sequence>
<gene>
    <name evidence="2" type="ORF">EDD60_10318</name>
</gene>
<feature type="transmembrane region" description="Helical" evidence="1">
    <location>
        <begin position="30"/>
        <end position="48"/>
    </location>
</feature>
<feature type="transmembrane region" description="Helical" evidence="1">
    <location>
        <begin position="55"/>
        <end position="76"/>
    </location>
</feature>
<name>A0A4R3Z9N2_9FIRM</name>
<protein>
    <submittedName>
        <fullName evidence="2">Uncharacterized protein</fullName>
    </submittedName>
</protein>